<reference evidence="4" key="1">
    <citation type="journal article" date="2019" name="Int. J. Syst. Evol. Microbiol.">
        <title>The Global Catalogue of Microorganisms (GCM) 10K type strain sequencing project: providing services to taxonomists for standard genome sequencing and annotation.</title>
        <authorList>
            <consortium name="The Broad Institute Genomics Platform"/>
            <consortium name="The Broad Institute Genome Sequencing Center for Infectious Disease"/>
            <person name="Wu L."/>
            <person name="Ma J."/>
        </authorList>
    </citation>
    <scope>NUCLEOTIDE SEQUENCE [LARGE SCALE GENOMIC DNA]</scope>
    <source>
        <strain evidence="4">CGMCC 1.13718</strain>
    </source>
</reference>
<feature type="region of interest" description="Disordered" evidence="1">
    <location>
        <begin position="44"/>
        <end position="96"/>
    </location>
</feature>
<evidence type="ECO:0000313" key="3">
    <source>
        <dbReference type="EMBL" id="MFC6634972.1"/>
    </source>
</evidence>
<dbReference type="Proteomes" id="UP001596425">
    <property type="component" value="Unassembled WGS sequence"/>
</dbReference>
<evidence type="ECO:0000259" key="2">
    <source>
        <dbReference type="Pfam" id="PF01755"/>
    </source>
</evidence>
<sequence>MNQSRHRRVAATLRRSFNRISSPPHYRDLGNLLINILLGRSPAPAGVTAAESRGHRHRAAAAKPERARRPHPQVRPRKKALRDRERPSLKRPTRQLSPYAANTPCWVITLAAEGESARSLMTTLKKQRLPACTIAGVDGRNGVPTLEPGERIANATTRWRHLCELKNSEVGCYLAHLRAIRRAYESGLERVCILEDDVHLEPEFGRVLAELEQLPEEVEMVRLMGLKVRKRREVQPLAGGSHQLVRPERGWCGAQGYLINRAGMEKVLGYGSRIFEPIDKLFDHFWQYDLRLYGVEPHLLWETEHESSIQKSNVHRDRVAPWIYWLHPLGKLWRSLERHYYLRRHAGDFYPAQKPQGRTGRTARMKR</sequence>
<gene>
    <name evidence="3" type="ORF">ACFQBM_16910</name>
</gene>
<dbReference type="RefSeq" id="WP_193190992.1">
    <property type="nucleotide sequence ID" value="NZ_JACZFR010000016.1"/>
</dbReference>
<dbReference type="CDD" id="cd06532">
    <property type="entry name" value="Glyco_transf_25"/>
    <property type="match status" value="1"/>
</dbReference>
<organism evidence="3 4">
    <name type="scientific">Microbulbifer taiwanensis</name>
    <dbReference type="NCBI Taxonomy" id="986746"/>
    <lineage>
        <taxon>Bacteria</taxon>
        <taxon>Pseudomonadati</taxon>
        <taxon>Pseudomonadota</taxon>
        <taxon>Gammaproteobacteria</taxon>
        <taxon>Cellvibrionales</taxon>
        <taxon>Microbulbiferaceae</taxon>
        <taxon>Microbulbifer</taxon>
    </lineage>
</organism>
<protein>
    <submittedName>
        <fullName evidence="3">Glycosyltransferase family 25 protein</fullName>
    </submittedName>
</protein>
<evidence type="ECO:0000256" key="1">
    <source>
        <dbReference type="SAM" id="MobiDB-lite"/>
    </source>
</evidence>
<dbReference type="Pfam" id="PF01755">
    <property type="entry name" value="Glyco_transf_25"/>
    <property type="match status" value="1"/>
</dbReference>
<dbReference type="InterPro" id="IPR002654">
    <property type="entry name" value="Glyco_trans_25"/>
</dbReference>
<dbReference type="EMBL" id="JBHSVR010000001">
    <property type="protein sequence ID" value="MFC6634972.1"/>
    <property type="molecule type" value="Genomic_DNA"/>
</dbReference>
<proteinExistence type="predicted"/>
<name>A0ABW1YTR8_9GAMM</name>
<dbReference type="SUPFAM" id="SSF53448">
    <property type="entry name" value="Nucleotide-diphospho-sugar transferases"/>
    <property type="match status" value="1"/>
</dbReference>
<comment type="caution">
    <text evidence="3">The sequence shown here is derived from an EMBL/GenBank/DDBJ whole genome shotgun (WGS) entry which is preliminary data.</text>
</comment>
<feature type="compositionally biased region" description="Basic residues" evidence="1">
    <location>
        <begin position="54"/>
        <end position="81"/>
    </location>
</feature>
<dbReference type="InterPro" id="IPR029044">
    <property type="entry name" value="Nucleotide-diphossugar_trans"/>
</dbReference>
<accession>A0ABW1YTR8</accession>
<keyword evidence="4" id="KW-1185">Reference proteome</keyword>
<feature type="domain" description="Glycosyl transferase family 25" evidence="2">
    <location>
        <begin position="105"/>
        <end position="281"/>
    </location>
</feature>
<evidence type="ECO:0000313" key="4">
    <source>
        <dbReference type="Proteomes" id="UP001596425"/>
    </source>
</evidence>